<dbReference type="InterPro" id="IPR047216">
    <property type="entry name" value="Endonuclease_DUF559_bact"/>
</dbReference>
<dbReference type="AlphaFoldDB" id="A0A327L1T2"/>
<evidence type="ECO:0000313" key="3">
    <source>
        <dbReference type="EMBL" id="RAI43935.1"/>
    </source>
</evidence>
<feature type="region of interest" description="Disordered" evidence="1">
    <location>
        <begin position="1"/>
        <end position="33"/>
    </location>
</feature>
<organism evidence="3 4">
    <name type="scientific">Rhodoplanes roseus</name>
    <dbReference type="NCBI Taxonomy" id="29409"/>
    <lineage>
        <taxon>Bacteria</taxon>
        <taxon>Pseudomonadati</taxon>
        <taxon>Pseudomonadota</taxon>
        <taxon>Alphaproteobacteria</taxon>
        <taxon>Hyphomicrobiales</taxon>
        <taxon>Nitrobacteraceae</taxon>
        <taxon>Rhodoplanes</taxon>
    </lineage>
</organism>
<dbReference type="PANTHER" id="PTHR38590:SF1">
    <property type="entry name" value="BLL0828 PROTEIN"/>
    <property type="match status" value="1"/>
</dbReference>
<dbReference type="EMBL" id="NPEX01000064">
    <property type="protein sequence ID" value="RAI43935.1"/>
    <property type="molecule type" value="Genomic_DNA"/>
</dbReference>
<feature type="compositionally biased region" description="Pro residues" evidence="1">
    <location>
        <begin position="152"/>
        <end position="162"/>
    </location>
</feature>
<dbReference type="Proteomes" id="UP000249130">
    <property type="component" value="Unassembled WGS sequence"/>
</dbReference>
<accession>A0A327L1T2</accession>
<dbReference type="CDD" id="cd01038">
    <property type="entry name" value="Endonuclease_DUF559"/>
    <property type="match status" value="1"/>
</dbReference>
<gene>
    <name evidence="3" type="ORF">CH341_11735</name>
</gene>
<evidence type="ECO:0000256" key="1">
    <source>
        <dbReference type="SAM" id="MobiDB-lite"/>
    </source>
</evidence>
<sequence>MSERARRFSSPPPAREARGGEGSGVGGSLTAEANSKRIDARTGLARALRRVPTEAEKRLWWHLKRLPPTSSHWRRQAPIGPYFADFACHERRLVIEVDGGQHGEATAAAVDAVRTEYLAAQGYRVLRFWNNDVLANIEGVLTVIAQALGNGPMPPTPDPSPPRAARAGGGERRRRV</sequence>
<name>A0A327L1T2_9BRAD</name>
<dbReference type="OrthoDB" id="9798754at2"/>
<evidence type="ECO:0000313" key="4">
    <source>
        <dbReference type="Proteomes" id="UP000249130"/>
    </source>
</evidence>
<reference evidence="3 4" key="1">
    <citation type="submission" date="2017-07" db="EMBL/GenBank/DDBJ databases">
        <title>Draft Genome Sequences of Select Purple Nonsulfur Bacteria.</title>
        <authorList>
            <person name="Lasarre B."/>
            <person name="Mckinlay J.B."/>
        </authorList>
    </citation>
    <scope>NUCLEOTIDE SEQUENCE [LARGE SCALE GENOMIC DNA]</scope>
    <source>
        <strain evidence="3 4">DSM 5909</strain>
    </source>
</reference>
<dbReference type="PANTHER" id="PTHR38590">
    <property type="entry name" value="BLL0828 PROTEIN"/>
    <property type="match status" value="1"/>
</dbReference>
<dbReference type="RefSeq" id="WP_111419226.1">
    <property type="nucleotide sequence ID" value="NZ_NPEX01000064.1"/>
</dbReference>
<evidence type="ECO:0000259" key="2">
    <source>
        <dbReference type="Pfam" id="PF04480"/>
    </source>
</evidence>
<dbReference type="SUPFAM" id="SSF52980">
    <property type="entry name" value="Restriction endonuclease-like"/>
    <property type="match status" value="1"/>
</dbReference>
<proteinExistence type="predicted"/>
<feature type="domain" description="DUF559" evidence="2">
    <location>
        <begin position="42"/>
        <end position="148"/>
    </location>
</feature>
<keyword evidence="4" id="KW-1185">Reference proteome</keyword>
<dbReference type="Pfam" id="PF04480">
    <property type="entry name" value="DUF559"/>
    <property type="match status" value="1"/>
</dbReference>
<dbReference type="Gene3D" id="3.40.960.10">
    <property type="entry name" value="VSR Endonuclease"/>
    <property type="match status" value="1"/>
</dbReference>
<dbReference type="InterPro" id="IPR011335">
    <property type="entry name" value="Restrct_endonuc-II-like"/>
</dbReference>
<feature type="region of interest" description="Disordered" evidence="1">
    <location>
        <begin position="151"/>
        <end position="176"/>
    </location>
</feature>
<dbReference type="InterPro" id="IPR007569">
    <property type="entry name" value="DUF559"/>
</dbReference>
<protein>
    <recommendedName>
        <fullName evidence="2">DUF559 domain-containing protein</fullName>
    </recommendedName>
</protein>
<comment type="caution">
    <text evidence="3">The sequence shown here is derived from an EMBL/GenBank/DDBJ whole genome shotgun (WGS) entry which is preliminary data.</text>
</comment>